<name>A0A8C4ZP51_GADMO</name>
<dbReference type="GO" id="GO:0055088">
    <property type="term" value="P:lipid homeostasis"/>
    <property type="evidence" value="ECO:0007669"/>
    <property type="project" value="TreeGrafter"/>
</dbReference>
<evidence type="ECO:0000256" key="3">
    <source>
        <dbReference type="ARBA" id="ARBA00004846"/>
    </source>
</evidence>
<comment type="catalytic activity">
    <reaction evidence="16">
        <text>dodecanoyl-CoA + O2 = (2E)-dodecenoyl-CoA + H2O2</text>
        <dbReference type="Rhea" id="RHEA:40171"/>
        <dbReference type="ChEBI" id="CHEBI:15379"/>
        <dbReference type="ChEBI" id="CHEBI:16240"/>
        <dbReference type="ChEBI" id="CHEBI:57330"/>
        <dbReference type="ChEBI" id="CHEBI:57375"/>
    </reaction>
    <physiologicalReaction direction="left-to-right" evidence="16">
        <dbReference type="Rhea" id="RHEA:40172"/>
    </physiologicalReaction>
</comment>
<evidence type="ECO:0000256" key="14">
    <source>
        <dbReference type="ARBA" id="ARBA00036444"/>
    </source>
</evidence>
<keyword evidence="7" id="KW-0276">Fatty acid metabolism</keyword>
<dbReference type="Gene3D" id="2.40.110.10">
    <property type="entry name" value="Butyryl-CoA Dehydrogenase, subunit A, domain 2"/>
    <property type="match status" value="1"/>
</dbReference>
<dbReference type="GO" id="GO:0003997">
    <property type="term" value="F:acyl-CoA oxidase activity"/>
    <property type="evidence" value="ECO:0007669"/>
    <property type="project" value="InterPro"/>
</dbReference>
<dbReference type="InterPro" id="IPR046373">
    <property type="entry name" value="Acyl-CoA_Oxase/DH_mid-dom_sf"/>
</dbReference>
<feature type="domain" description="Acyl-CoA oxidase C-terminal" evidence="23">
    <location>
        <begin position="461"/>
        <end position="639"/>
    </location>
</feature>
<feature type="binding site" evidence="22">
    <location>
        <position position="125"/>
    </location>
    <ligand>
        <name>FAD</name>
        <dbReference type="ChEBI" id="CHEBI:57692"/>
    </ligand>
</feature>
<evidence type="ECO:0000256" key="18">
    <source>
        <dbReference type="ARBA" id="ARBA00048450"/>
    </source>
</evidence>
<dbReference type="PANTHER" id="PTHR10909">
    <property type="entry name" value="ELECTRON TRANSPORT OXIDOREDUCTASE"/>
    <property type="match status" value="1"/>
</dbReference>
<dbReference type="Gene3D" id="1.20.140.10">
    <property type="entry name" value="Butyryl-CoA Dehydrogenase, subunit A, domain 3"/>
    <property type="match status" value="2"/>
</dbReference>
<dbReference type="AlphaFoldDB" id="A0A8C4ZP51"/>
<evidence type="ECO:0000256" key="21">
    <source>
        <dbReference type="PIRSR" id="PIRSR000168-1"/>
    </source>
</evidence>
<evidence type="ECO:0000256" key="4">
    <source>
        <dbReference type="ARBA" id="ARBA00006288"/>
    </source>
</evidence>
<evidence type="ECO:0000256" key="13">
    <source>
        <dbReference type="ARBA" id="ARBA00036399"/>
    </source>
</evidence>
<keyword evidence="27" id="KW-1185">Reference proteome</keyword>
<comment type="catalytic activity">
    <reaction evidence="19">
        <text>tetradecanoyl-CoA + O2 = (2E)-tetradecenoyl-CoA + H2O2</text>
        <dbReference type="Rhea" id="RHEA:40183"/>
        <dbReference type="ChEBI" id="CHEBI:15379"/>
        <dbReference type="ChEBI" id="CHEBI:16240"/>
        <dbReference type="ChEBI" id="CHEBI:57385"/>
        <dbReference type="ChEBI" id="CHEBI:61405"/>
    </reaction>
    <physiologicalReaction direction="left-to-right" evidence="19">
        <dbReference type="Rhea" id="RHEA:40184"/>
    </physiologicalReaction>
</comment>
<reference evidence="26" key="1">
    <citation type="submission" date="2025-08" db="UniProtKB">
        <authorList>
            <consortium name="Ensembl"/>
        </authorList>
    </citation>
    <scope>IDENTIFICATION</scope>
</reference>
<dbReference type="GO" id="GO:0005777">
    <property type="term" value="C:peroxisome"/>
    <property type="evidence" value="ECO:0007669"/>
    <property type="project" value="UniProtKB-SubCell"/>
</dbReference>
<evidence type="ECO:0000313" key="26">
    <source>
        <dbReference type="Ensembl" id="ENSGMOP00000018983.2"/>
    </source>
</evidence>
<comment type="pathway">
    <text evidence="3">Lipid metabolism; peroxisomal fatty acid beta-oxidation.</text>
</comment>
<comment type="cofactor">
    <cofactor evidence="1">
        <name>FAD</name>
        <dbReference type="ChEBI" id="CHEBI:57692"/>
    </cofactor>
</comment>
<comment type="catalytic activity">
    <reaction evidence="13">
        <text>hexanoyl-CoA + O2 = (2E)-hexenoyl-CoA + H2O2</text>
        <dbReference type="Rhea" id="RHEA:40311"/>
        <dbReference type="ChEBI" id="CHEBI:15379"/>
        <dbReference type="ChEBI" id="CHEBI:16240"/>
        <dbReference type="ChEBI" id="CHEBI:62077"/>
        <dbReference type="ChEBI" id="CHEBI:62620"/>
    </reaction>
    <physiologicalReaction direction="left-to-right" evidence="13">
        <dbReference type="Rhea" id="RHEA:40312"/>
    </physiologicalReaction>
</comment>
<evidence type="ECO:0000256" key="16">
    <source>
        <dbReference type="ARBA" id="ARBA00036791"/>
    </source>
</evidence>
<evidence type="ECO:0000259" key="23">
    <source>
        <dbReference type="Pfam" id="PF01756"/>
    </source>
</evidence>
<sequence>MNPDILRERQNATFDIEKLTNILDGGAERTNRRREIRELVGSCKGLLTNILQRGHSRLPTMILKLREYGISDPVEINWYKSMYWGTGREALGLHYVMFLPTLYTQCDSEQFNKWVPLIIGTYAQTEMGHGTHLRGLETTATFDPATQEFVMHSPTVTSIKWWPGGLGKTSNHAIVLAQLYTQGKCHGLNAFIVPLRSMGTHMPLPGIVIGDIGPKFGFDAVDNGYLKLEHVRIPRENMLMKYAQVKPDGSYVKPLSSKLTYGTMVFIRSLIVGNAGIVLSQCCTIAIRYSAVRHQSEIRAGEAEPQILDYQTQQHKLFPLLATAYAFLFAGQYMIDTYNRISGDINQGDLSEMPELHALSAGLKAFTTWTANTGIEVCRMSCGGHGYSRSSALPDIYVEFTPSCTYEGENTVMMLQTARFLMKSYRQVQAGQQLSGAVSYLNKVHHRVMAPQAVSSQLDLNLNTLVDLYEIRAAMLVELAAQSIQQESARGKCQEDSWNNSTIDLVRASDAHCHYMVLKMFRDKVDQIEDPGVHSVMSTLAHLYAIHGMGNFTGDFLQAGVLTGAQVPSVSKCLKGLLAEVRPSAVLLVDAFDHHDKMLNSVLGRHDGNVYEAMFEWARSSPLNRTEVHESFHKHLKPLQAKL</sequence>
<evidence type="ECO:0000256" key="7">
    <source>
        <dbReference type="ARBA" id="ARBA00022832"/>
    </source>
</evidence>
<dbReference type="GO" id="GO:0000038">
    <property type="term" value="P:very long-chain fatty acid metabolic process"/>
    <property type="evidence" value="ECO:0007669"/>
    <property type="project" value="TreeGrafter"/>
</dbReference>
<comment type="catalytic activity">
    <reaction evidence="12">
        <text>(6Z,9Z,12Z,15Z,18Z,21Z)-tetracosahexaenoyl-CoA + O2 = (2E,6Z,9Z,12Z,15Z,18Z,21Z)-tetracosaheptaenoyl-CoA + H2O2</text>
        <dbReference type="Rhea" id="RHEA:39119"/>
        <dbReference type="ChEBI" id="CHEBI:15379"/>
        <dbReference type="ChEBI" id="CHEBI:16240"/>
        <dbReference type="ChEBI" id="CHEBI:74086"/>
        <dbReference type="ChEBI" id="CHEBI:76360"/>
    </reaction>
    <physiologicalReaction direction="left-to-right" evidence="12">
        <dbReference type="Rhea" id="RHEA:39120"/>
    </physiologicalReaction>
</comment>
<evidence type="ECO:0000259" key="25">
    <source>
        <dbReference type="Pfam" id="PF22924"/>
    </source>
</evidence>
<dbReference type="GeneTree" id="ENSGT00940000157287"/>
<evidence type="ECO:0000313" key="27">
    <source>
        <dbReference type="Proteomes" id="UP000694546"/>
    </source>
</evidence>
<evidence type="ECO:0000256" key="17">
    <source>
        <dbReference type="ARBA" id="ARBA00048334"/>
    </source>
</evidence>
<dbReference type="InterPro" id="IPR036250">
    <property type="entry name" value="AcylCo_DH-like_C"/>
</dbReference>
<evidence type="ECO:0000256" key="11">
    <source>
        <dbReference type="ARBA" id="ARBA00036151"/>
    </source>
</evidence>
<reference evidence="26" key="2">
    <citation type="submission" date="2025-09" db="UniProtKB">
        <authorList>
            <consortium name="Ensembl"/>
        </authorList>
    </citation>
    <scope>IDENTIFICATION</scope>
</reference>
<gene>
    <name evidence="26" type="primary">ACOX1</name>
</gene>
<dbReference type="InterPro" id="IPR055060">
    <property type="entry name" value="ACOX_C_alpha1"/>
</dbReference>
<feature type="active site" description="Proton acceptor" evidence="21">
    <location>
        <position position="407"/>
    </location>
</feature>
<dbReference type="InterPro" id="IPR012258">
    <property type="entry name" value="Acyl-CoA_oxidase"/>
</dbReference>
<evidence type="ECO:0000259" key="24">
    <source>
        <dbReference type="Pfam" id="PF14749"/>
    </source>
</evidence>
<evidence type="ECO:0000256" key="9">
    <source>
        <dbReference type="ARBA" id="ARBA00023098"/>
    </source>
</evidence>
<evidence type="ECO:0000256" key="19">
    <source>
        <dbReference type="ARBA" id="ARBA00048946"/>
    </source>
</evidence>
<dbReference type="Ensembl" id="ENSGMOT00000019443.2">
    <property type="protein sequence ID" value="ENSGMOP00000018983.2"/>
    <property type="gene ID" value="ENSGMOG00000017643.2"/>
</dbReference>
<keyword evidence="10" id="KW-0576">Peroxisome</keyword>
<dbReference type="InterPro" id="IPR002655">
    <property type="entry name" value="Acyl-CoA_oxidase_C"/>
</dbReference>
<dbReference type="SUPFAM" id="SSF56645">
    <property type="entry name" value="Acyl-CoA dehydrogenase NM domain-like"/>
    <property type="match status" value="1"/>
</dbReference>
<dbReference type="SUPFAM" id="SSF47203">
    <property type="entry name" value="Acyl-CoA dehydrogenase C-terminal domain-like"/>
    <property type="match status" value="2"/>
</dbReference>
<dbReference type="InterPro" id="IPR009100">
    <property type="entry name" value="AcylCoA_DH/oxidase_NM_dom_sf"/>
</dbReference>
<evidence type="ECO:0000256" key="20">
    <source>
        <dbReference type="PIRNR" id="PIRNR000168"/>
    </source>
</evidence>
<evidence type="ECO:0000256" key="1">
    <source>
        <dbReference type="ARBA" id="ARBA00001974"/>
    </source>
</evidence>
<dbReference type="InterPro" id="IPR037069">
    <property type="entry name" value="AcylCoA_DH/ox_N_sf"/>
</dbReference>
<comment type="catalytic activity">
    <reaction evidence="14">
        <text>(5Z,8Z,11Z,14Z,17Z)-eicosapentaenoyl-CoA + O2 = (2E,5Z,8Z,11Z,14Z,17Z)-eicosahexaenoyl-CoA + H2O2</text>
        <dbReference type="Rhea" id="RHEA:69643"/>
        <dbReference type="ChEBI" id="CHEBI:15379"/>
        <dbReference type="ChEBI" id="CHEBI:16240"/>
        <dbReference type="ChEBI" id="CHEBI:73862"/>
        <dbReference type="ChEBI" id="CHEBI:187901"/>
    </reaction>
    <physiologicalReaction direction="left-to-right" evidence="14">
        <dbReference type="Rhea" id="RHEA:69644"/>
    </physiologicalReaction>
</comment>
<organism evidence="26 27">
    <name type="scientific">Gadus morhua</name>
    <name type="common">Atlantic cod</name>
    <dbReference type="NCBI Taxonomy" id="8049"/>
    <lineage>
        <taxon>Eukaryota</taxon>
        <taxon>Metazoa</taxon>
        <taxon>Chordata</taxon>
        <taxon>Craniata</taxon>
        <taxon>Vertebrata</taxon>
        <taxon>Euteleostomi</taxon>
        <taxon>Actinopterygii</taxon>
        <taxon>Neopterygii</taxon>
        <taxon>Teleostei</taxon>
        <taxon>Neoteleostei</taxon>
        <taxon>Acanthomorphata</taxon>
        <taxon>Zeiogadaria</taxon>
        <taxon>Gadariae</taxon>
        <taxon>Gadiformes</taxon>
        <taxon>Gadoidei</taxon>
        <taxon>Gadidae</taxon>
        <taxon>Gadus</taxon>
    </lineage>
</organism>
<dbReference type="Pfam" id="PF22924">
    <property type="entry name" value="ACOX_C_alpha1"/>
    <property type="match status" value="1"/>
</dbReference>
<evidence type="ECO:0000256" key="5">
    <source>
        <dbReference type="ARBA" id="ARBA00022630"/>
    </source>
</evidence>
<evidence type="ECO:0000256" key="2">
    <source>
        <dbReference type="ARBA" id="ARBA00004275"/>
    </source>
</evidence>
<comment type="catalytic activity">
    <reaction evidence="11">
        <text>decanoyl-CoA + O2 = (2E)-decenoyl-CoA + H2O2</text>
        <dbReference type="Rhea" id="RHEA:40179"/>
        <dbReference type="ChEBI" id="CHEBI:15379"/>
        <dbReference type="ChEBI" id="CHEBI:16240"/>
        <dbReference type="ChEBI" id="CHEBI:61406"/>
        <dbReference type="ChEBI" id="CHEBI:61430"/>
    </reaction>
    <physiologicalReaction direction="left-to-right" evidence="11">
        <dbReference type="Rhea" id="RHEA:40180"/>
    </physiologicalReaction>
</comment>
<dbReference type="Pfam" id="PF01756">
    <property type="entry name" value="ACOX"/>
    <property type="match status" value="1"/>
</dbReference>
<dbReference type="GO" id="GO:0005504">
    <property type="term" value="F:fatty acid binding"/>
    <property type="evidence" value="ECO:0007669"/>
    <property type="project" value="TreeGrafter"/>
</dbReference>
<feature type="domain" description="Acyl-CoA oxidase C-alpha1" evidence="25">
    <location>
        <begin position="261"/>
        <end position="422"/>
    </location>
</feature>
<evidence type="ECO:0000256" key="8">
    <source>
        <dbReference type="ARBA" id="ARBA00023002"/>
    </source>
</evidence>
<feature type="binding site" evidence="22">
    <location>
        <position position="164"/>
    </location>
    <ligand>
        <name>FAD</name>
        <dbReference type="ChEBI" id="CHEBI:57692"/>
    </ligand>
</feature>
<proteinExistence type="inferred from homology"/>
<dbReference type="GO" id="GO:0033540">
    <property type="term" value="P:fatty acid beta-oxidation using acyl-CoA oxidase"/>
    <property type="evidence" value="ECO:0007669"/>
    <property type="project" value="TreeGrafter"/>
</dbReference>
<keyword evidence="9" id="KW-0443">Lipid metabolism</keyword>
<dbReference type="InterPro" id="IPR029320">
    <property type="entry name" value="Acyl-CoA_ox_N"/>
</dbReference>
<dbReference type="Pfam" id="PF14749">
    <property type="entry name" value="Acyl-CoA_ox_N"/>
    <property type="match status" value="1"/>
</dbReference>
<evidence type="ECO:0000256" key="12">
    <source>
        <dbReference type="ARBA" id="ARBA00036338"/>
    </source>
</evidence>
<comment type="catalytic activity">
    <reaction evidence="17">
        <text>octanoyl-CoA + O2 = (2E)-octenoyl-CoA + H2O2</text>
        <dbReference type="Rhea" id="RHEA:40175"/>
        <dbReference type="ChEBI" id="CHEBI:15379"/>
        <dbReference type="ChEBI" id="CHEBI:16240"/>
        <dbReference type="ChEBI" id="CHEBI:57386"/>
        <dbReference type="ChEBI" id="CHEBI:62242"/>
    </reaction>
    <physiologicalReaction direction="left-to-right" evidence="17">
        <dbReference type="Rhea" id="RHEA:40176"/>
    </physiologicalReaction>
</comment>
<feature type="domain" description="Acyl-coenzyme A oxidase N-terminal" evidence="24">
    <location>
        <begin position="15"/>
        <end position="118"/>
    </location>
</feature>
<dbReference type="Proteomes" id="UP000694546">
    <property type="component" value="Chromosome 3"/>
</dbReference>
<dbReference type="PANTHER" id="PTHR10909:SF250">
    <property type="entry name" value="PEROXISOMAL ACYL-COENZYME A OXIDASE 1"/>
    <property type="match status" value="1"/>
</dbReference>
<comment type="catalytic activity">
    <reaction evidence="18">
        <text>octadecanoyl-CoA + O2 = (2E)-octadecenoyl-CoA + H2O2</text>
        <dbReference type="Rhea" id="RHEA:38971"/>
        <dbReference type="ChEBI" id="CHEBI:15379"/>
        <dbReference type="ChEBI" id="CHEBI:16240"/>
        <dbReference type="ChEBI" id="CHEBI:57394"/>
        <dbReference type="ChEBI" id="CHEBI:71412"/>
    </reaction>
    <physiologicalReaction direction="left-to-right" evidence="18">
        <dbReference type="Rhea" id="RHEA:38972"/>
    </physiologicalReaction>
</comment>
<comment type="similarity">
    <text evidence="4 20">Belongs to the acyl-CoA oxidase family.</text>
</comment>
<protein>
    <recommendedName>
        <fullName evidence="20">Acyl-coenzyme A oxidase</fullName>
    </recommendedName>
</protein>
<evidence type="ECO:0000256" key="22">
    <source>
        <dbReference type="PIRSR" id="PIRSR000168-2"/>
    </source>
</evidence>
<keyword evidence="8" id="KW-0560">Oxidoreductase</keyword>
<evidence type="ECO:0000256" key="15">
    <source>
        <dbReference type="ARBA" id="ARBA00036750"/>
    </source>
</evidence>
<comment type="subcellular location">
    <subcellularLocation>
        <location evidence="2">Peroxisome</location>
    </subcellularLocation>
</comment>
<dbReference type="GO" id="GO:0071949">
    <property type="term" value="F:FAD binding"/>
    <property type="evidence" value="ECO:0007669"/>
    <property type="project" value="InterPro"/>
</dbReference>
<keyword evidence="6 20" id="KW-0274">FAD</keyword>
<dbReference type="PIRSF" id="PIRSF000168">
    <property type="entry name" value="Acyl-CoA_oxidase"/>
    <property type="match status" value="1"/>
</dbReference>
<evidence type="ECO:0000256" key="10">
    <source>
        <dbReference type="ARBA" id="ARBA00023140"/>
    </source>
</evidence>
<evidence type="ECO:0000256" key="6">
    <source>
        <dbReference type="ARBA" id="ARBA00022827"/>
    </source>
</evidence>
<dbReference type="Gene3D" id="1.10.540.10">
    <property type="entry name" value="Acyl-CoA dehydrogenase/oxidase, N-terminal domain"/>
    <property type="match status" value="1"/>
</dbReference>
<comment type="catalytic activity">
    <reaction evidence="15">
        <text>glutaryl-CoA + O2 = (2E)-glutaconyl-CoA + H2O2</text>
        <dbReference type="Rhea" id="RHEA:40315"/>
        <dbReference type="ChEBI" id="CHEBI:15379"/>
        <dbReference type="ChEBI" id="CHEBI:16240"/>
        <dbReference type="ChEBI" id="CHEBI:57353"/>
        <dbReference type="ChEBI" id="CHEBI:57378"/>
    </reaction>
    <physiologicalReaction direction="left-to-right" evidence="15">
        <dbReference type="Rhea" id="RHEA:40316"/>
    </physiologicalReaction>
</comment>
<keyword evidence="5 20" id="KW-0285">Flavoprotein</keyword>
<accession>A0A8C4ZP51</accession>